<comment type="caution">
    <text evidence="1">The sequence shown here is derived from an EMBL/GenBank/DDBJ whole genome shotgun (WGS) entry which is preliminary data.</text>
</comment>
<dbReference type="Proteomes" id="UP000256838">
    <property type="component" value="Unassembled WGS sequence"/>
</dbReference>
<accession>A0A3D8K7W7</accession>
<dbReference type="OrthoDB" id="9032496at2"/>
<dbReference type="AlphaFoldDB" id="A0A3D8K7W7"/>
<protein>
    <submittedName>
        <fullName evidence="1">Uncharacterized protein</fullName>
    </submittedName>
</protein>
<reference evidence="1 2" key="1">
    <citation type="submission" date="2018-08" db="EMBL/GenBank/DDBJ databases">
        <title>Paraburkholderia sp. DHOM06 isolated from forest soil.</title>
        <authorList>
            <person name="Gao Z.-H."/>
            <person name="Qiu L.-H."/>
        </authorList>
    </citation>
    <scope>NUCLEOTIDE SEQUENCE [LARGE SCALE GENOMIC DNA]</scope>
    <source>
        <strain evidence="1 2">DHOM06</strain>
    </source>
</reference>
<proteinExistence type="predicted"/>
<gene>
    <name evidence="1" type="ORF">DWV00_03280</name>
</gene>
<evidence type="ECO:0000313" key="2">
    <source>
        <dbReference type="Proteomes" id="UP000256838"/>
    </source>
</evidence>
<name>A0A3D8K7W7_9BURK</name>
<evidence type="ECO:0000313" key="1">
    <source>
        <dbReference type="EMBL" id="RDV00995.1"/>
    </source>
</evidence>
<keyword evidence="2" id="KW-1185">Reference proteome</keyword>
<organism evidence="1 2">
    <name type="scientific">Trinickia dinghuensis</name>
    <dbReference type="NCBI Taxonomy" id="2291023"/>
    <lineage>
        <taxon>Bacteria</taxon>
        <taxon>Pseudomonadati</taxon>
        <taxon>Pseudomonadota</taxon>
        <taxon>Betaproteobacteria</taxon>
        <taxon>Burkholderiales</taxon>
        <taxon>Burkholderiaceae</taxon>
        <taxon>Trinickia</taxon>
    </lineage>
</organism>
<dbReference type="EMBL" id="QRGA01000001">
    <property type="protein sequence ID" value="RDV00995.1"/>
    <property type="molecule type" value="Genomic_DNA"/>
</dbReference>
<sequence length="83" mass="9145">MNAVATVPLQDTAGGDFRLTALERGLLGEALRLLADTRARALQLTAEFSRRQGVAAPDVHDFQLPTIVDLQRRFSEQETPLVE</sequence>